<accession>A0A401JAR7</accession>
<dbReference type="PROSITE" id="PS51186">
    <property type="entry name" value="GNAT"/>
    <property type="match status" value="1"/>
</dbReference>
<feature type="domain" description="N-acetyltransferase" evidence="1">
    <location>
        <begin position="5"/>
        <end position="160"/>
    </location>
</feature>
<comment type="caution">
    <text evidence="2">The sequence shown here is derived from an EMBL/GenBank/DDBJ whole genome shotgun (WGS) entry which is preliminary data.</text>
</comment>
<dbReference type="InterPro" id="IPR000182">
    <property type="entry name" value="GNAT_dom"/>
</dbReference>
<name>A0A401JAR7_9PROT</name>
<dbReference type="GO" id="GO:0016747">
    <property type="term" value="F:acyltransferase activity, transferring groups other than amino-acyl groups"/>
    <property type="evidence" value="ECO:0007669"/>
    <property type="project" value="InterPro"/>
</dbReference>
<dbReference type="RefSeq" id="WP_223247633.1">
    <property type="nucleotide sequence ID" value="NZ_BGOW01000003.1"/>
</dbReference>
<dbReference type="InterPro" id="IPR016181">
    <property type="entry name" value="Acyl_CoA_acyltransferase"/>
</dbReference>
<dbReference type="EMBL" id="BGOW01000003">
    <property type="protein sequence ID" value="GBL44741.1"/>
    <property type="molecule type" value="Genomic_DNA"/>
</dbReference>
<reference evidence="2 3" key="1">
    <citation type="journal article" date="2019" name="Front. Microbiol.">
        <title>Genomes of Neutrophilic Sulfur-Oxidizing Chemolithoautotrophs Representing 9 Proteobacterial Species From 8 Genera.</title>
        <authorList>
            <person name="Watanabe T."/>
            <person name="Kojima H."/>
            <person name="Umezawa K."/>
            <person name="Hori C."/>
            <person name="Takasuka T.E."/>
            <person name="Kato Y."/>
            <person name="Fukui M."/>
        </authorList>
    </citation>
    <scope>NUCLEOTIDE SEQUENCE [LARGE SCALE GENOMIC DNA]</scope>
    <source>
        <strain evidence="2 3">TTN</strain>
    </source>
</reference>
<dbReference type="SUPFAM" id="SSF55729">
    <property type="entry name" value="Acyl-CoA N-acyltransferases (Nat)"/>
    <property type="match status" value="1"/>
</dbReference>
<keyword evidence="3" id="KW-1185">Reference proteome</keyword>
<evidence type="ECO:0000259" key="1">
    <source>
        <dbReference type="PROSITE" id="PS51186"/>
    </source>
</evidence>
<protein>
    <submittedName>
        <fullName evidence="2">Acetyltransferase, GNAT family</fullName>
    </submittedName>
</protein>
<dbReference type="CDD" id="cd04301">
    <property type="entry name" value="NAT_SF"/>
    <property type="match status" value="1"/>
</dbReference>
<evidence type="ECO:0000313" key="3">
    <source>
        <dbReference type="Proteomes" id="UP000286806"/>
    </source>
</evidence>
<organism evidence="2 3">
    <name type="scientific">Sulfuriferula multivorans</name>
    <dbReference type="NCBI Taxonomy" id="1559896"/>
    <lineage>
        <taxon>Bacteria</taxon>
        <taxon>Pseudomonadati</taxon>
        <taxon>Pseudomonadota</taxon>
        <taxon>Betaproteobacteria</taxon>
        <taxon>Nitrosomonadales</taxon>
        <taxon>Sulfuricellaceae</taxon>
        <taxon>Sulfuriferula</taxon>
    </lineage>
</organism>
<dbReference type="Gene3D" id="3.40.630.30">
    <property type="match status" value="1"/>
</dbReference>
<dbReference type="Pfam" id="PF13508">
    <property type="entry name" value="Acetyltransf_7"/>
    <property type="match status" value="1"/>
</dbReference>
<dbReference type="AlphaFoldDB" id="A0A401JAR7"/>
<sequence length="160" mass="18030">MKSSIRIDHACPADAPVVAEMVGELLNEIMRATGNQAFHFNLEETTARLRTFLEQEKYHVLIARDATAGTEVGFLTLCESFALYAEGAYGTIPELYVRPELRSQHVGQQLIQAARTFGHARQWKRLEVTTPQLPQFDRTLAFYEREGFSVAGGRKLKMAL</sequence>
<gene>
    <name evidence="2" type="ORF">SFMTTN_0542</name>
</gene>
<proteinExistence type="predicted"/>
<evidence type="ECO:0000313" key="2">
    <source>
        <dbReference type="EMBL" id="GBL44741.1"/>
    </source>
</evidence>
<keyword evidence="2" id="KW-0808">Transferase</keyword>
<dbReference type="Proteomes" id="UP000286806">
    <property type="component" value="Unassembled WGS sequence"/>
</dbReference>